<comment type="caution">
    <text evidence="1">The sequence shown here is derived from an EMBL/GenBank/DDBJ whole genome shotgun (WGS) entry which is preliminary data.</text>
</comment>
<protein>
    <submittedName>
        <fullName evidence="1">Uncharacterized protein</fullName>
    </submittedName>
</protein>
<gene>
    <name evidence="1" type="ORF">E7512_00270</name>
</gene>
<proteinExistence type="predicted"/>
<reference evidence="1" key="1">
    <citation type="submission" date="2019-04" db="EMBL/GenBank/DDBJ databases">
        <title>Evolution of Biomass-Degrading Anaerobic Consortia Revealed by Metagenomics.</title>
        <authorList>
            <person name="Peng X."/>
        </authorList>
    </citation>
    <scope>NUCLEOTIDE SEQUENCE</scope>
    <source>
        <strain evidence="1">SIG551</strain>
    </source>
</reference>
<dbReference type="EMBL" id="SVNY01000001">
    <property type="protein sequence ID" value="MBE6832018.1"/>
    <property type="molecule type" value="Genomic_DNA"/>
</dbReference>
<dbReference type="Proteomes" id="UP000754750">
    <property type="component" value="Unassembled WGS sequence"/>
</dbReference>
<sequence>MNDMLKQIIEMDEKARQITDAAQKQKTDTEKEISRTREDIRNRYLARARARIEKNRPLEQAAAEKTWQVKEHRYQALVEQLDQQYAQNGEKWVDTIVRNVIGE</sequence>
<evidence type="ECO:0000313" key="1">
    <source>
        <dbReference type="EMBL" id="MBE6832018.1"/>
    </source>
</evidence>
<evidence type="ECO:0000313" key="2">
    <source>
        <dbReference type="Proteomes" id="UP000754750"/>
    </source>
</evidence>
<dbReference type="RefSeq" id="WP_020073173.1">
    <property type="nucleotide sequence ID" value="NZ_JBKWRC010000001.1"/>
</dbReference>
<name>A0A928Q1M4_9FIRM</name>
<dbReference type="AlphaFoldDB" id="A0A928Q1M4"/>
<accession>A0A928Q1M4</accession>
<organism evidence="1 2">
    <name type="scientific">Faecalispora sporosphaeroides</name>
    <dbReference type="NCBI Taxonomy" id="1549"/>
    <lineage>
        <taxon>Bacteria</taxon>
        <taxon>Bacillati</taxon>
        <taxon>Bacillota</taxon>
        <taxon>Clostridia</taxon>
        <taxon>Eubacteriales</taxon>
        <taxon>Oscillospiraceae</taxon>
        <taxon>Faecalispora</taxon>
    </lineage>
</organism>